<feature type="transmembrane region" description="Helical" evidence="8">
    <location>
        <begin position="147"/>
        <end position="164"/>
    </location>
</feature>
<evidence type="ECO:0008006" key="11">
    <source>
        <dbReference type="Google" id="ProtNLM"/>
    </source>
</evidence>
<reference evidence="10" key="1">
    <citation type="submission" date="2015-06" db="EMBL/GenBank/DDBJ databases">
        <authorList>
            <person name="Lim Y.L."/>
            <person name="Ee R."/>
            <person name="Yong D."/>
            <person name="How K.Y."/>
            <person name="Yin W.F."/>
            <person name="Chan K.G."/>
        </authorList>
    </citation>
    <scope>NUCLEOTIDE SEQUENCE [LARGE SCALE GENOMIC DNA]</scope>
    <source>
        <strain evidence="10">DSM 25325</strain>
    </source>
</reference>
<evidence type="ECO:0000256" key="7">
    <source>
        <dbReference type="ARBA" id="ARBA00023136"/>
    </source>
</evidence>
<feature type="transmembrane region" description="Helical" evidence="8">
    <location>
        <begin position="12"/>
        <end position="36"/>
    </location>
</feature>
<evidence type="ECO:0000313" key="9">
    <source>
        <dbReference type="EMBL" id="AKJ70204.1"/>
    </source>
</evidence>
<keyword evidence="6 8" id="KW-1133">Transmembrane helix</keyword>
<feature type="transmembrane region" description="Helical" evidence="8">
    <location>
        <begin position="176"/>
        <end position="204"/>
    </location>
</feature>
<keyword evidence="7 8" id="KW-0472">Membrane</keyword>
<dbReference type="AlphaFoldDB" id="A0A0G3EW05"/>
<protein>
    <recommendedName>
        <fullName evidence="11">Branched-chain amino acid permease</fullName>
    </recommendedName>
</protein>
<dbReference type="KEGG" id="ptx:ABW99_20305"/>
<comment type="subcellular location">
    <subcellularLocation>
        <location evidence="1">Cell membrane</location>
        <topology evidence="1">Multi-pass membrane protein</topology>
    </subcellularLocation>
</comment>
<sequence>MLNRLPEFERRAFLAGMRVISPTAMAVFSWGLVTGIAMSKSSLTLPQAIGMSLLVYAGSAQLATLPLFAANLPLWMILLTAAMVNLRFLIFSAGLQPHFAHLPLWRRVILGFLNGDIAFVMFMRQGYEPGHVPGKESFYLGLTLTNWVAWQVSSILGILLASAIPDSWGLEFAGTLALIPVLVHTVINRSTAMAVLVSSVLVLLAFNLPYRLSLLLAVVAAIAAGMACDEMAERVKLRQINAMAASGRKTEERS</sequence>
<proteinExistence type="inferred from homology"/>
<keyword evidence="10" id="KW-1185">Reference proteome</keyword>
<feature type="transmembrane region" description="Helical" evidence="8">
    <location>
        <begin position="210"/>
        <end position="228"/>
    </location>
</feature>
<dbReference type="GO" id="GO:1903785">
    <property type="term" value="P:L-valine transmembrane transport"/>
    <property type="evidence" value="ECO:0007669"/>
    <property type="project" value="TreeGrafter"/>
</dbReference>
<dbReference type="STRING" id="445709.ABW99_20305"/>
<dbReference type="InterPro" id="IPR011606">
    <property type="entry name" value="Brnchd-chn_aa_trnsp_permease"/>
</dbReference>
<evidence type="ECO:0000256" key="5">
    <source>
        <dbReference type="ARBA" id="ARBA00022692"/>
    </source>
</evidence>
<feature type="transmembrane region" description="Helical" evidence="8">
    <location>
        <begin position="107"/>
        <end position="127"/>
    </location>
</feature>
<dbReference type="OrthoDB" id="9179311at2"/>
<evidence type="ECO:0000256" key="1">
    <source>
        <dbReference type="ARBA" id="ARBA00004651"/>
    </source>
</evidence>
<keyword evidence="4" id="KW-1003">Cell membrane</keyword>
<organism evidence="9 10">
    <name type="scientific">Pandoraea thiooxydans</name>
    <dbReference type="NCBI Taxonomy" id="445709"/>
    <lineage>
        <taxon>Bacteria</taxon>
        <taxon>Pseudomonadati</taxon>
        <taxon>Pseudomonadota</taxon>
        <taxon>Betaproteobacteria</taxon>
        <taxon>Burkholderiales</taxon>
        <taxon>Burkholderiaceae</taxon>
        <taxon>Pandoraea</taxon>
    </lineage>
</organism>
<dbReference type="Proteomes" id="UP000036700">
    <property type="component" value="Chromosome"/>
</dbReference>
<gene>
    <name evidence="9" type="ORF">ABW99_20305</name>
</gene>
<dbReference type="RefSeq" id="WP_047216137.1">
    <property type="nucleotide sequence ID" value="NZ_CP011568.3"/>
</dbReference>
<evidence type="ECO:0000256" key="6">
    <source>
        <dbReference type="ARBA" id="ARBA00022989"/>
    </source>
</evidence>
<name>A0A0G3EW05_9BURK</name>
<dbReference type="PANTHER" id="PTHR34979:SF1">
    <property type="entry name" value="INNER MEMBRANE PROTEIN YGAZ"/>
    <property type="match status" value="1"/>
</dbReference>
<dbReference type="GO" id="GO:0005886">
    <property type="term" value="C:plasma membrane"/>
    <property type="evidence" value="ECO:0007669"/>
    <property type="project" value="UniProtKB-SubCell"/>
</dbReference>
<dbReference type="EMBL" id="CP011568">
    <property type="protein sequence ID" value="AKJ70204.1"/>
    <property type="molecule type" value="Genomic_DNA"/>
</dbReference>
<evidence type="ECO:0000256" key="3">
    <source>
        <dbReference type="ARBA" id="ARBA00022448"/>
    </source>
</evidence>
<evidence type="ECO:0000313" key="10">
    <source>
        <dbReference type="Proteomes" id="UP000036700"/>
    </source>
</evidence>
<comment type="similarity">
    <text evidence="2">Belongs to the AzlC family.</text>
</comment>
<dbReference type="Pfam" id="PF03591">
    <property type="entry name" value="AzlC"/>
    <property type="match status" value="1"/>
</dbReference>
<keyword evidence="3" id="KW-0813">Transport</keyword>
<accession>A0A0G3EW05</accession>
<dbReference type="PANTHER" id="PTHR34979">
    <property type="entry name" value="INNER MEMBRANE PROTEIN YGAZ"/>
    <property type="match status" value="1"/>
</dbReference>
<dbReference type="PATRIC" id="fig|445709.3.peg.4260"/>
<evidence type="ECO:0000256" key="2">
    <source>
        <dbReference type="ARBA" id="ARBA00010735"/>
    </source>
</evidence>
<evidence type="ECO:0000256" key="8">
    <source>
        <dbReference type="SAM" id="Phobius"/>
    </source>
</evidence>
<keyword evidence="5 8" id="KW-0812">Transmembrane</keyword>
<evidence type="ECO:0000256" key="4">
    <source>
        <dbReference type="ARBA" id="ARBA00022475"/>
    </source>
</evidence>
<feature type="transmembrane region" description="Helical" evidence="8">
    <location>
        <begin position="74"/>
        <end position="95"/>
    </location>
</feature>